<reference evidence="2" key="1">
    <citation type="submission" date="2019-11" db="EMBL/GenBank/DDBJ databases">
        <title>Characterization of Clostridium perfringens isolates from swine manure treated agricultural soils.</title>
        <authorList>
            <person name="Wushke S.T."/>
        </authorList>
    </citation>
    <scope>NUCLEOTIDE SEQUENCE</scope>
    <source>
        <strain evidence="2">X94</strain>
    </source>
</reference>
<evidence type="ECO:0000313" key="2">
    <source>
        <dbReference type="EMBL" id="MDZ4908211.1"/>
    </source>
</evidence>
<sequence>MEKDTIEKILEGDDLTEAIVDKLDYISGLKGYYNIQDVYIKEINLAYSKGIYPSNMALIKVCEVLHNRLDFLEEKLAEFKVDEETIEDIKKKTKFDIKKIPNIDLQDNKKYPKRVGSGNTQTYKKFLQLHKDNFVGLINLPDKLYSWLEFNNWLEENTLSSDERYCLTYIDKEVFLLPDSIHKLFRGTNPSNVKEYDSYRGVVKFLGKKYCTSYTKDYQQCVEDIRELKTKILKENLELFRDKLTEGTYLFLMEYKF</sequence>
<gene>
    <name evidence="2" type="ORF">GNF68_03875</name>
</gene>
<accession>A0AAW9HRD2</accession>
<dbReference type="AlphaFoldDB" id="A0AAW9HRD2"/>
<evidence type="ECO:0000313" key="3">
    <source>
        <dbReference type="Proteomes" id="UP001288778"/>
    </source>
</evidence>
<comment type="caution">
    <text evidence="2">The sequence shown here is derived from an EMBL/GenBank/DDBJ whole genome shotgun (WGS) entry which is preliminary data.</text>
</comment>
<name>A0AAW9HRD2_CLOPF</name>
<keyword evidence="1" id="KW-0175">Coiled coil</keyword>
<protein>
    <submittedName>
        <fullName evidence="2">Uncharacterized protein</fullName>
    </submittedName>
</protein>
<dbReference type="EMBL" id="WNUI01000005">
    <property type="protein sequence ID" value="MDZ4908211.1"/>
    <property type="molecule type" value="Genomic_DNA"/>
</dbReference>
<organism evidence="2 3">
    <name type="scientific">Clostridium perfringens</name>
    <dbReference type="NCBI Taxonomy" id="1502"/>
    <lineage>
        <taxon>Bacteria</taxon>
        <taxon>Bacillati</taxon>
        <taxon>Bacillota</taxon>
        <taxon>Clostridia</taxon>
        <taxon>Eubacteriales</taxon>
        <taxon>Clostridiaceae</taxon>
        <taxon>Clostridium</taxon>
    </lineage>
</organism>
<dbReference type="RefSeq" id="WP_198621137.1">
    <property type="nucleotide sequence ID" value="NZ_JACOHR010000014.1"/>
</dbReference>
<dbReference type="Proteomes" id="UP001288778">
    <property type="component" value="Unassembled WGS sequence"/>
</dbReference>
<evidence type="ECO:0000256" key="1">
    <source>
        <dbReference type="SAM" id="Coils"/>
    </source>
</evidence>
<feature type="coiled-coil region" evidence="1">
    <location>
        <begin position="62"/>
        <end position="92"/>
    </location>
</feature>
<proteinExistence type="predicted"/>